<organism evidence="2 3">
    <name type="scientific">Pendulispora brunnea</name>
    <dbReference type="NCBI Taxonomy" id="2905690"/>
    <lineage>
        <taxon>Bacteria</taxon>
        <taxon>Pseudomonadati</taxon>
        <taxon>Myxococcota</taxon>
        <taxon>Myxococcia</taxon>
        <taxon>Myxococcales</taxon>
        <taxon>Sorangiineae</taxon>
        <taxon>Pendulisporaceae</taxon>
        <taxon>Pendulispora</taxon>
    </lineage>
</organism>
<dbReference type="InterPro" id="IPR051599">
    <property type="entry name" value="Cell_Envelope_Assoc"/>
</dbReference>
<keyword evidence="3" id="KW-1185">Reference proteome</keyword>
<dbReference type="SUPFAM" id="SSF51658">
    <property type="entry name" value="Xylose isomerase-like"/>
    <property type="match status" value="1"/>
</dbReference>
<dbReference type="Gene3D" id="3.40.50.620">
    <property type="entry name" value="HUPs"/>
    <property type="match status" value="1"/>
</dbReference>
<evidence type="ECO:0000313" key="2">
    <source>
        <dbReference type="EMBL" id="WXA99559.1"/>
    </source>
</evidence>
<dbReference type="Pfam" id="PF02698">
    <property type="entry name" value="DUF218"/>
    <property type="match status" value="1"/>
</dbReference>
<proteinExistence type="predicted"/>
<protein>
    <submittedName>
        <fullName evidence="2">YdcF family protein</fullName>
    </submittedName>
</protein>
<gene>
    <name evidence="2" type="ORF">LZC95_22415</name>
</gene>
<dbReference type="PANTHER" id="PTHR30336:SF20">
    <property type="entry name" value="DUF218 DOMAIN-CONTAINING PROTEIN"/>
    <property type="match status" value="1"/>
</dbReference>
<dbReference type="PANTHER" id="PTHR30336">
    <property type="entry name" value="INNER MEMBRANE PROTEIN, PROBABLE PERMEASE"/>
    <property type="match status" value="1"/>
</dbReference>
<sequence>MTSNLRRTLLALVAVLSLAFLGLAIRIDRFGQEDHASPADAMVVLGARVLSDGTPSAPVRARVEKAVDLYKHHLAPVVYFSGGLGDNSPTEAEAMCAYAVSLGLPPSAARLEPESHSTRENAQRTARLLREAGHRRVLVVSDPYHLLRARQYFRLEGFEVTTSPALASDRNVHPTARAYWTMRETAALVLHPSVLLAPPP</sequence>
<dbReference type="InterPro" id="IPR003848">
    <property type="entry name" value="DUF218"/>
</dbReference>
<feature type="domain" description="DUF218" evidence="1">
    <location>
        <begin position="40"/>
        <end position="184"/>
    </location>
</feature>
<reference evidence="2 3" key="1">
    <citation type="submission" date="2021-12" db="EMBL/GenBank/DDBJ databases">
        <title>Discovery of the Pendulisporaceae a myxobacterial family with distinct sporulation behavior and unique specialized metabolism.</title>
        <authorList>
            <person name="Garcia R."/>
            <person name="Popoff A."/>
            <person name="Bader C.D."/>
            <person name="Loehr J."/>
            <person name="Walesch S."/>
            <person name="Walt C."/>
            <person name="Boldt J."/>
            <person name="Bunk B."/>
            <person name="Haeckl F.J.F.P.J."/>
            <person name="Gunesch A.P."/>
            <person name="Birkelbach J."/>
            <person name="Nuebel U."/>
            <person name="Pietschmann T."/>
            <person name="Bach T."/>
            <person name="Mueller R."/>
        </authorList>
    </citation>
    <scope>NUCLEOTIDE SEQUENCE [LARGE SCALE GENOMIC DNA]</scope>
    <source>
        <strain evidence="2 3">MSr12523</strain>
    </source>
</reference>
<evidence type="ECO:0000259" key="1">
    <source>
        <dbReference type="Pfam" id="PF02698"/>
    </source>
</evidence>
<dbReference type="Proteomes" id="UP001379533">
    <property type="component" value="Chromosome"/>
</dbReference>
<accession>A0ABZ2KNC9</accession>
<dbReference type="InterPro" id="IPR036237">
    <property type="entry name" value="Xyl_isomerase-like_sf"/>
</dbReference>
<evidence type="ECO:0000313" key="3">
    <source>
        <dbReference type="Proteomes" id="UP001379533"/>
    </source>
</evidence>
<dbReference type="RefSeq" id="WP_394850198.1">
    <property type="nucleotide sequence ID" value="NZ_CP089982.1"/>
</dbReference>
<dbReference type="InterPro" id="IPR014729">
    <property type="entry name" value="Rossmann-like_a/b/a_fold"/>
</dbReference>
<name>A0ABZ2KNC9_9BACT</name>
<dbReference type="EMBL" id="CP089982">
    <property type="protein sequence ID" value="WXA99559.1"/>
    <property type="molecule type" value="Genomic_DNA"/>
</dbReference>
<dbReference type="CDD" id="cd06259">
    <property type="entry name" value="YdcF-like"/>
    <property type="match status" value="1"/>
</dbReference>